<name>A0AAD1D270_SPHMI</name>
<gene>
    <name evidence="3" type="ORF">DFR51_0030</name>
    <name evidence="2" type="ORF">SmB9_00280</name>
</gene>
<evidence type="ECO:0000256" key="1">
    <source>
        <dbReference type="SAM" id="Phobius"/>
    </source>
</evidence>
<sequence length="155" mass="15763">MPGDGRKLVRSISARQFFAMSFGSVVGVGWIVVLGDAVGQAGPGGAELALGLGGLAVLLVAFCYAEMAARLPAAFVAPDGRPLVITAAAASLVIAGVALIQPWFAAKGAIPAESLALAGWTGIALMMWWGSRATRTSLTHAERALVLRGDAVHPA</sequence>
<organism evidence="2 4">
    <name type="scientific">Sphingosinicella microcystinivorans</name>
    <dbReference type="NCBI Taxonomy" id="335406"/>
    <lineage>
        <taxon>Bacteria</taxon>
        <taxon>Pseudomonadati</taxon>
        <taxon>Pseudomonadota</taxon>
        <taxon>Alphaproteobacteria</taxon>
        <taxon>Sphingomonadales</taxon>
        <taxon>Sphingosinicellaceae</taxon>
        <taxon>Sphingosinicella</taxon>
    </lineage>
</organism>
<feature type="transmembrane region" description="Helical" evidence="1">
    <location>
        <begin position="110"/>
        <end position="129"/>
    </location>
</feature>
<feature type="transmembrane region" description="Helical" evidence="1">
    <location>
        <begin position="12"/>
        <end position="33"/>
    </location>
</feature>
<protein>
    <recommendedName>
        <fullName evidence="6">Amino acid permease-like protein</fullName>
    </recommendedName>
</protein>
<dbReference type="Proteomes" id="UP000275727">
    <property type="component" value="Chromosome"/>
</dbReference>
<dbReference type="EMBL" id="RBWX01000003">
    <property type="protein sequence ID" value="RKS94263.1"/>
    <property type="molecule type" value="Genomic_DNA"/>
</dbReference>
<dbReference type="EMBL" id="AP018711">
    <property type="protein sequence ID" value="BBE32370.1"/>
    <property type="molecule type" value="Genomic_DNA"/>
</dbReference>
<dbReference type="KEGG" id="smic:SmB9_00280"/>
<dbReference type="Proteomes" id="UP000276029">
    <property type="component" value="Unassembled WGS sequence"/>
</dbReference>
<feature type="transmembrane region" description="Helical" evidence="1">
    <location>
        <begin position="48"/>
        <end position="71"/>
    </location>
</feature>
<evidence type="ECO:0000313" key="4">
    <source>
        <dbReference type="Proteomes" id="UP000275727"/>
    </source>
</evidence>
<evidence type="ECO:0000313" key="2">
    <source>
        <dbReference type="EMBL" id="BBE32370.1"/>
    </source>
</evidence>
<evidence type="ECO:0008006" key="6">
    <source>
        <dbReference type="Google" id="ProtNLM"/>
    </source>
</evidence>
<keyword evidence="1" id="KW-0812">Transmembrane</keyword>
<keyword evidence="1" id="KW-0472">Membrane</keyword>
<keyword evidence="5" id="KW-1185">Reference proteome</keyword>
<accession>A0AAD1D270</accession>
<feature type="transmembrane region" description="Helical" evidence="1">
    <location>
        <begin position="83"/>
        <end position="104"/>
    </location>
</feature>
<proteinExistence type="predicted"/>
<reference evidence="3 5" key="2">
    <citation type="submission" date="2018-10" db="EMBL/GenBank/DDBJ databases">
        <title>Genomic Encyclopedia of Type Strains, Phase IV (KMG-IV): sequencing the most valuable type-strain genomes for metagenomic binning, comparative biology and taxonomic classification.</title>
        <authorList>
            <person name="Goeker M."/>
        </authorList>
    </citation>
    <scope>NUCLEOTIDE SEQUENCE [LARGE SCALE GENOMIC DNA]</scope>
    <source>
        <strain evidence="3 5">DSM 19791</strain>
    </source>
</reference>
<dbReference type="RefSeq" id="WP_121047052.1">
    <property type="nucleotide sequence ID" value="NZ_AP018711.1"/>
</dbReference>
<evidence type="ECO:0000313" key="5">
    <source>
        <dbReference type="Proteomes" id="UP000276029"/>
    </source>
</evidence>
<evidence type="ECO:0000313" key="3">
    <source>
        <dbReference type="EMBL" id="RKS94263.1"/>
    </source>
</evidence>
<dbReference type="Gene3D" id="1.20.1740.10">
    <property type="entry name" value="Amino acid/polyamine transporter I"/>
    <property type="match status" value="1"/>
</dbReference>
<reference evidence="2 4" key="1">
    <citation type="submission" date="2018-06" db="EMBL/GenBank/DDBJ databases">
        <title>Complete Genome Sequence of the Microcystin-Degrading Bacterium Sphingosinicella microcystinivorans Strain B-9.</title>
        <authorList>
            <person name="Jin H."/>
            <person name="Nishizawa T."/>
            <person name="Guo Y."/>
            <person name="Nishizawa A."/>
            <person name="Park H."/>
            <person name="Kato H."/>
            <person name="Tsuji K."/>
            <person name="Harada K."/>
        </authorList>
    </citation>
    <scope>NUCLEOTIDE SEQUENCE [LARGE SCALE GENOMIC DNA]</scope>
    <source>
        <strain evidence="2 4">B9</strain>
    </source>
</reference>
<keyword evidence="1" id="KW-1133">Transmembrane helix</keyword>
<dbReference type="AlphaFoldDB" id="A0AAD1D270"/>